<name>A0ABQ5I6U8_9ASTR</name>
<comment type="caution">
    <text evidence="3">The sequence shown here is derived from an EMBL/GenBank/DDBJ whole genome shotgun (WGS) entry which is preliminary data.</text>
</comment>
<reference evidence="3" key="1">
    <citation type="journal article" date="2022" name="Int. J. Mol. Sci.">
        <title>Draft Genome of Tanacetum Coccineum: Genomic Comparison of Closely Related Tanacetum-Family Plants.</title>
        <authorList>
            <person name="Yamashiro T."/>
            <person name="Shiraishi A."/>
            <person name="Nakayama K."/>
            <person name="Satake H."/>
        </authorList>
    </citation>
    <scope>NUCLEOTIDE SEQUENCE</scope>
</reference>
<evidence type="ECO:0000256" key="2">
    <source>
        <dbReference type="SAM" id="MobiDB-lite"/>
    </source>
</evidence>
<dbReference type="EMBL" id="BQNB010020430">
    <property type="protein sequence ID" value="GJT95866.1"/>
    <property type="molecule type" value="Genomic_DNA"/>
</dbReference>
<evidence type="ECO:0000256" key="1">
    <source>
        <dbReference type="SAM" id="Coils"/>
    </source>
</evidence>
<feature type="region of interest" description="Disordered" evidence="2">
    <location>
        <begin position="1"/>
        <end position="21"/>
    </location>
</feature>
<organism evidence="3 4">
    <name type="scientific">Tanacetum coccineum</name>
    <dbReference type="NCBI Taxonomy" id="301880"/>
    <lineage>
        <taxon>Eukaryota</taxon>
        <taxon>Viridiplantae</taxon>
        <taxon>Streptophyta</taxon>
        <taxon>Embryophyta</taxon>
        <taxon>Tracheophyta</taxon>
        <taxon>Spermatophyta</taxon>
        <taxon>Magnoliopsida</taxon>
        <taxon>eudicotyledons</taxon>
        <taxon>Gunneridae</taxon>
        <taxon>Pentapetalae</taxon>
        <taxon>asterids</taxon>
        <taxon>campanulids</taxon>
        <taxon>Asterales</taxon>
        <taxon>Asteraceae</taxon>
        <taxon>Asteroideae</taxon>
        <taxon>Anthemideae</taxon>
        <taxon>Anthemidinae</taxon>
        <taxon>Tanacetum</taxon>
    </lineage>
</organism>
<proteinExistence type="predicted"/>
<keyword evidence="1" id="KW-0175">Coiled coil</keyword>
<feature type="coiled-coil region" evidence="1">
    <location>
        <begin position="307"/>
        <end position="341"/>
    </location>
</feature>
<evidence type="ECO:0000313" key="4">
    <source>
        <dbReference type="Proteomes" id="UP001151760"/>
    </source>
</evidence>
<keyword evidence="4" id="KW-1185">Reference proteome</keyword>
<accession>A0ABQ5I6U8</accession>
<sequence>MESLNSNSQERERAASVATNARQSKGKLHGIFLTTSFTSPGLMLLNLDQLEKHLDKEEFQETGSINAFRYFIAYTRTEVRQFHDTLIQHMESVKKSIDERAQHKREYDSRMNERHMQSKEGKVDSSKALEASLVVTECSGTKSDKQDTSSSLGNYLTHAIDADIRLVNDQVLFAEVQLTAQHNVLANEQQHSMQSEPIYDTHLLVNVDSYTTPDLINMCHRGGEMNQNAKKSQVTCLIPDPSFDNMTIEFSNQSLKSENISLKKTVAQLQKDFSRMDAHCVNMELKYQNQSLKDGQHDQVLNETSNEAKIKREINVLETRNIELENSVAKLLTENEKLHKENEHLK</sequence>
<reference evidence="3" key="2">
    <citation type="submission" date="2022-01" db="EMBL/GenBank/DDBJ databases">
        <authorList>
            <person name="Yamashiro T."/>
            <person name="Shiraishi A."/>
            <person name="Satake H."/>
            <person name="Nakayama K."/>
        </authorList>
    </citation>
    <scope>NUCLEOTIDE SEQUENCE</scope>
</reference>
<protein>
    <submittedName>
        <fullName evidence="3">Uncharacterized protein</fullName>
    </submittedName>
</protein>
<feature type="region of interest" description="Disordered" evidence="2">
    <location>
        <begin position="97"/>
        <end position="123"/>
    </location>
</feature>
<dbReference type="Proteomes" id="UP001151760">
    <property type="component" value="Unassembled WGS sequence"/>
</dbReference>
<evidence type="ECO:0000313" key="3">
    <source>
        <dbReference type="EMBL" id="GJT95866.1"/>
    </source>
</evidence>
<gene>
    <name evidence="3" type="ORF">Tco_1091384</name>
</gene>